<sequence>MANANIIEVSSATTWSSGVASVSQIRDFAPVIMDEPVFLGGKDTGANPLEYVTAALNGCKAVMIPLIAKELKFHFTALSFETKGTVDLRGLMGEVGVSSHFQSLSFHVLIETDETEPRLQQLQHLVATRCPVYNLLKDAGVNIETVWQRQVAAVV</sequence>
<dbReference type="PANTHER" id="PTHR35368">
    <property type="entry name" value="HYDROPEROXIDE REDUCTASE"/>
    <property type="match status" value="1"/>
</dbReference>
<accession>A0A4R1Y289</accession>
<dbReference type="InterPro" id="IPR003718">
    <property type="entry name" value="OsmC/Ohr_fam"/>
</dbReference>
<evidence type="ECO:0000313" key="1">
    <source>
        <dbReference type="EMBL" id="TCM69180.1"/>
    </source>
</evidence>
<dbReference type="AlphaFoldDB" id="A0A4R1Y289"/>
<name>A0A4R1Y289_ACICA</name>
<evidence type="ECO:0000313" key="2">
    <source>
        <dbReference type="Proteomes" id="UP000294963"/>
    </source>
</evidence>
<proteinExistence type="predicted"/>
<comment type="caution">
    <text evidence="1">The sequence shown here is derived from an EMBL/GenBank/DDBJ whole genome shotgun (WGS) entry which is preliminary data.</text>
</comment>
<reference evidence="1 2" key="1">
    <citation type="submission" date="2019-03" db="EMBL/GenBank/DDBJ databases">
        <title>Genomic analyses of the natural microbiome of Caenorhabditis elegans.</title>
        <authorList>
            <person name="Samuel B."/>
        </authorList>
    </citation>
    <scope>NUCLEOTIDE SEQUENCE [LARGE SCALE GENOMIC DNA]</scope>
    <source>
        <strain evidence="1 2">JUb89</strain>
    </source>
</reference>
<dbReference type="InterPro" id="IPR052924">
    <property type="entry name" value="OsmC/Ohr_hydroprdx_reductase"/>
</dbReference>
<dbReference type="Gene3D" id="3.30.300.20">
    <property type="match status" value="1"/>
</dbReference>
<dbReference type="PANTHER" id="PTHR35368:SF1">
    <property type="entry name" value="HYDROPEROXIDE REDUCTASE"/>
    <property type="match status" value="1"/>
</dbReference>
<dbReference type="SUPFAM" id="SSF82784">
    <property type="entry name" value="OsmC-like"/>
    <property type="match status" value="1"/>
</dbReference>
<dbReference type="OrthoDB" id="9789573at2"/>
<protein>
    <submittedName>
        <fullName evidence="1">Putative OsmC-like protein</fullName>
    </submittedName>
</protein>
<dbReference type="Proteomes" id="UP000294963">
    <property type="component" value="Unassembled WGS sequence"/>
</dbReference>
<dbReference type="InterPro" id="IPR015946">
    <property type="entry name" value="KH_dom-like_a/b"/>
</dbReference>
<dbReference type="InterPro" id="IPR036102">
    <property type="entry name" value="OsmC/Ohrsf"/>
</dbReference>
<dbReference type="EMBL" id="SLVJ01000003">
    <property type="protein sequence ID" value="TCM69180.1"/>
    <property type="molecule type" value="Genomic_DNA"/>
</dbReference>
<gene>
    <name evidence="1" type="ORF">EC844_103125</name>
</gene>
<keyword evidence="2" id="KW-1185">Reference proteome</keyword>
<organism evidence="1 2">
    <name type="scientific">Acinetobacter calcoaceticus</name>
    <dbReference type="NCBI Taxonomy" id="471"/>
    <lineage>
        <taxon>Bacteria</taxon>
        <taxon>Pseudomonadati</taxon>
        <taxon>Pseudomonadota</taxon>
        <taxon>Gammaproteobacteria</taxon>
        <taxon>Moraxellales</taxon>
        <taxon>Moraxellaceae</taxon>
        <taxon>Acinetobacter</taxon>
        <taxon>Acinetobacter calcoaceticus/baumannii complex</taxon>
    </lineage>
</organism>
<dbReference type="Pfam" id="PF02566">
    <property type="entry name" value="OsmC"/>
    <property type="match status" value="1"/>
</dbReference>